<sequence>MTMTVGSLVRARGREWVVLPGSDDEFLVLRPLGGGDDDIAGVFTSEGVEPAQFAPPRADDLGDDRSARLLRDALRIGFRSSGGPFRSLAGLAVDPRPYQLVPLLLALRQDPVRLLIADDVGVGKTVEAGLIAAELLAQGSIDRLAVLCPPSLAEQWRDEMDAKFGLKAELVLPSTVRRLERGLRYGQSVFERHPITIVSTDFIKADNRRDDFLRAAPELVIVDEAHASVCDDTTTGKGRTQRYRLVKDLAATTGRHLILVTATPHSGNDGAFRNLIGLLNPALHGINLATDHGRRLLATHMVQRRRGDIRSWLAETKFPKDRRTGEDTYLLSPAYRALFDDVLAYARGQITDVSGSRLQQRVRWWSVLSLLRALASSPAAAAATLATRAAAAGADTAEHADRVSAPIIFELTDDESLDDDDAVPGALYDDEAAPVSTDQAMLRDFRDRAAAIATETDPAARAALDTKLALVTETVAGLLKDRAQPGGYHPIVFCRFVATADYVAAHLRDVFKKAVVEVVTGDLPPEERAARVRALAVTAGTKQKILVATDCLSEGVNLQDDFQAVVHYDLAWNPTRHEQREGRVDRFGQPAPIVRAVTLYGADNGIDSIIMDVLIRKHEAIRRDLGISVPVPANTDKVLTALMENVLRRGDRFVQETLDFDLPNEAKQLEIEWQSSAEEEKRSRSRYAHHSIAPDEVQREVDASRLALGSPDDVTGFVRTALHENGGTVTPAPYGFAVETGGLPVGLQDALGNPPPVLSFHTDLPAPRTAGVLVRTDPKVAAIARYVLDAALDDVLDERQRPARRCGVVVTNAVTTMTVALLTRFRVHLTLPGRDGPRPQVAEEARVLAFTGKPSEPTWLTPAAVEDLLAAQPDANMPHDIARNTMGQVLEVLPTVVPHLDQYAHDLAESLREAHVRVRTTARGDRAGALSIRGLTVEPQLPVDVLGVYVYLPGAAR</sequence>
<dbReference type="InterPro" id="IPR000330">
    <property type="entry name" value="SNF2_N"/>
</dbReference>
<dbReference type="RefSeq" id="WP_089293079.1">
    <property type="nucleotide sequence ID" value="NZ_BOMU01000093.1"/>
</dbReference>
<evidence type="ECO:0000313" key="8">
    <source>
        <dbReference type="Proteomes" id="UP000198415"/>
    </source>
</evidence>
<dbReference type="AlphaFoldDB" id="A0A238XJ57"/>
<dbReference type="InterPro" id="IPR027417">
    <property type="entry name" value="P-loop_NTPase"/>
</dbReference>
<dbReference type="CDD" id="cd18793">
    <property type="entry name" value="SF2_C_SNF"/>
    <property type="match status" value="1"/>
</dbReference>
<dbReference type="PROSITE" id="PS51194">
    <property type="entry name" value="HELICASE_CTER"/>
    <property type="match status" value="1"/>
</dbReference>
<keyword evidence="2" id="KW-0378">Hydrolase</keyword>
<protein>
    <submittedName>
        <fullName evidence="7">SNF2 family N-terminal domain-containing protein</fullName>
    </submittedName>
</protein>
<keyword evidence="8" id="KW-1185">Reference proteome</keyword>
<evidence type="ECO:0000313" key="7">
    <source>
        <dbReference type="EMBL" id="SNR58611.1"/>
    </source>
</evidence>
<dbReference type="GO" id="GO:0004386">
    <property type="term" value="F:helicase activity"/>
    <property type="evidence" value="ECO:0007669"/>
    <property type="project" value="UniProtKB-KW"/>
</dbReference>
<name>A0A238XJ57_9ACTN</name>
<dbReference type="SMART" id="SM00490">
    <property type="entry name" value="HELICc"/>
    <property type="match status" value="1"/>
</dbReference>
<keyword evidence="4" id="KW-0067">ATP-binding</keyword>
<keyword evidence="3" id="KW-0347">Helicase</keyword>
<reference evidence="7 8" key="1">
    <citation type="submission" date="2017-06" db="EMBL/GenBank/DDBJ databases">
        <authorList>
            <person name="Kim H.J."/>
            <person name="Triplett B.A."/>
        </authorList>
    </citation>
    <scope>NUCLEOTIDE SEQUENCE [LARGE SCALE GENOMIC DNA]</scope>
    <source>
        <strain evidence="7 8">DSM 43151</strain>
    </source>
</reference>
<evidence type="ECO:0000256" key="1">
    <source>
        <dbReference type="ARBA" id="ARBA00022741"/>
    </source>
</evidence>
<dbReference type="CDD" id="cd18011">
    <property type="entry name" value="DEXDc_RapA"/>
    <property type="match status" value="1"/>
</dbReference>
<feature type="domain" description="Helicase C-terminal" evidence="6">
    <location>
        <begin position="470"/>
        <end position="639"/>
    </location>
</feature>
<evidence type="ECO:0000256" key="4">
    <source>
        <dbReference type="ARBA" id="ARBA00022840"/>
    </source>
</evidence>
<keyword evidence="1" id="KW-0547">Nucleotide-binding</keyword>
<dbReference type="OrthoDB" id="9814088at2"/>
<evidence type="ECO:0000259" key="5">
    <source>
        <dbReference type="PROSITE" id="PS51192"/>
    </source>
</evidence>
<gene>
    <name evidence="7" type="ORF">SAMN06264365_103481</name>
</gene>
<dbReference type="SUPFAM" id="SSF52540">
    <property type="entry name" value="P-loop containing nucleoside triphosphate hydrolases"/>
    <property type="match status" value="1"/>
</dbReference>
<dbReference type="Pfam" id="PF00176">
    <property type="entry name" value="SNF2-rel_dom"/>
    <property type="match status" value="1"/>
</dbReference>
<dbReference type="PANTHER" id="PTHR45766:SF6">
    <property type="entry name" value="SWI_SNF-RELATED MATRIX-ASSOCIATED ACTIN-DEPENDENT REGULATOR OF CHROMATIN SUBFAMILY A-LIKE PROTEIN 1"/>
    <property type="match status" value="1"/>
</dbReference>
<accession>A0A238XJ57</accession>
<dbReference type="PANTHER" id="PTHR45766">
    <property type="entry name" value="DNA ANNEALING HELICASE AND ENDONUCLEASE ZRANB3 FAMILY MEMBER"/>
    <property type="match status" value="1"/>
</dbReference>
<proteinExistence type="predicted"/>
<dbReference type="Pfam" id="PF00271">
    <property type="entry name" value="Helicase_C"/>
    <property type="match status" value="1"/>
</dbReference>
<feature type="domain" description="Helicase ATP-binding" evidence="5">
    <location>
        <begin position="105"/>
        <end position="282"/>
    </location>
</feature>
<dbReference type="InterPro" id="IPR049730">
    <property type="entry name" value="SNF2/RAD54-like_C"/>
</dbReference>
<dbReference type="EMBL" id="FZNR01000003">
    <property type="protein sequence ID" value="SNR58611.1"/>
    <property type="molecule type" value="Genomic_DNA"/>
</dbReference>
<dbReference type="InterPro" id="IPR057342">
    <property type="entry name" value="DEXDc_RapA"/>
</dbReference>
<dbReference type="GO" id="GO:0005524">
    <property type="term" value="F:ATP binding"/>
    <property type="evidence" value="ECO:0007669"/>
    <property type="project" value="UniProtKB-KW"/>
</dbReference>
<dbReference type="PROSITE" id="PS51192">
    <property type="entry name" value="HELICASE_ATP_BIND_1"/>
    <property type="match status" value="1"/>
</dbReference>
<evidence type="ECO:0000256" key="3">
    <source>
        <dbReference type="ARBA" id="ARBA00022806"/>
    </source>
</evidence>
<dbReference type="InterPro" id="IPR038718">
    <property type="entry name" value="SNF2-like_sf"/>
</dbReference>
<evidence type="ECO:0000256" key="2">
    <source>
        <dbReference type="ARBA" id="ARBA00022801"/>
    </source>
</evidence>
<dbReference type="Proteomes" id="UP000198415">
    <property type="component" value="Unassembled WGS sequence"/>
</dbReference>
<dbReference type="InterPro" id="IPR001650">
    <property type="entry name" value="Helicase_C-like"/>
</dbReference>
<organism evidence="7 8">
    <name type="scientific">Actinoplanes regularis</name>
    <dbReference type="NCBI Taxonomy" id="52697"/>
    <lineage>
        <taxon>Bacteria</taxon>
        <taxon>Bacillati</taxon>
        <taxon>Actinomycetota</taxon>
        <taxon>Actinomycetes</taxon>
        <taxon>Micromonosporales</taxon>
        <taxon>Micromonosporaceae</taxon>
        <taxon>Actinoplanes</taxon>
    </lineage>
</organism>
<dbReference type="InterPro" id="IPR014001">
    <property type="entry name" value="Helicase_ATP-bd"/>
</dbReference>
<dbReference type="SMART" id="SM00487">
    <property type="entry name" value="DEXDc"/>
    <property type="match status" value="1"/>
</dbReference>
<evidence type="ECO:0000259" key="6">
    <source>
        <dbReference type="PROSITE" id="PS51194"/>
    </source>
</evidence>
<dbReference type="GO" id="GO:0016787">
    <property type="term" value="F:hydrolase activity"/>
    <property type="evidence" value="ECO:0007669"/>
    <property type="project" value="UniProtKB-KW"/>
</dbReference>
<dbReference type="Gene3D" id="3.40.50.300">
    <property type="entry name" value="P-loop containing nucleotide triphosphate hydrolases"/>
    <property type="match status" value="1"/>
</dbReference>
<dbReference type="Gene3D" id="3.40.50.10810">
    <property type="entry name" value="Tandem AAA-ATPase domain"/>
    <property type="match status" value="1"/>
</dbReference>